<feature type="region of interest" description="Disordered" evidence="6">
    <location>
        <begin position="723"/>
        <end position="829"/>
    </location>
</feature>
<dbReference type="PANTHER" id="PTHR23053">
    <property type="entry name" value="DLEC1 DELETED IN LUNG AND ESOPHAGEAL CANCER 1"/>
    <property type="match status" value="1"/>
</dbReference>
<dbReference type="Pfam" id="PF22544">
    <property type="entry name" value="HYDIN_VesB_CFA65-like_Ig"/>
    <property type="match status" value="2"/>
</dbReference>
<dbReference type="SUPFAM" id="SSF52540">
    <property type="entry name" value="P-loop containing nucleoside triphosphate hydrolases"/>
    <property type="match status" value="1"/>
</dbReference>
<dbReference type="Pfam" id="PF17213">
    <property type="entry name" value="Hydin_ADK"/>
    <property type="match status" value="1"/>
</dbReference>
<comment type="caution">
    <text evidence="9">The sequence shown here is derived from an EMBL/GenBank/DDBJ whole genome shotgun (WGS) entry which is preliminary data.</text>
</comment>
<feature type="region of interest" description="Disordered" evidence="6">
    <location>
        <begin position="548"/>
        <end position="626"/>
    </location>
</feature>
<feature type="compositionally biased region" description="Basic and acidic residues" evidence="6">
    <location>
        <begin position="474"/>
        <end position="501"/>
    </location>
</feature>
<feature type="domain" description="HYDIN/VesB/CFA65-like Ig-like" evidence="8">
    <location>
        <begin position="2720"/>
        <end position="2818"/>
    </location>
</feature>
<keyword evidence="10" id="KW-1185">Reference proteome</keyword>
<dbReference type="EMBL" id="JASAOG010000277">
    <property type="protein sequence ID" value="KAK0041406.1"/>
    <property type="molecule type" value="Genomic_DNA"/>
</dbReference>
<feature type="domain" description="Hydin adenylate kinase-like" evidence="7">
    <location>
        <begin position="132"/>
        <end position="321"/>
    </location>
</feature>
<dbReference type="InterPro" id="IPR013783">
    <property type="entry name" value="Ig-like_fold"/>
</dbReference>
<comment type="subcellular location">
    <subcellularLocation>
        <location evidence="1">Cell projection</location>
        <location evidence="1">Cilium</location>
    </subcellularLocation>
    <subcellularLocation>
        <location evidence="2">Cytoplasm</location>
    </subcellularLocation>
</comment>
<feature type="compositionally biased region" description="Basic and acidic residues" evidence="6">
    <location>
        <begin position="1406"/>
        <end position="1418"/>
    </location>
</feature>
<feature type="compositionally biased region" description="Basic and acidic residues" evidence="6">
    <location>
        <begin position="775"/>
        <end position="787"/>
    </location>
</feature>
<keyword evidence="3" id="KW-0963">Cytoplasm</keyword>
<feature type="compositionally biased region" description="Polar residues" evidence="6">
    <location>
        <begin position="797"/>
        <end position="808"/>
    </location>
</feature>
<evidence type="ECO:0000256" key="1">
    <source>
        <dbReference type="ARBA" id="ARBA00004138"/>
    </source>
</evidence>
<dbReference type="Gene3D" id="2.60.40.10">
    <property type="entry name" value="Immunoglobulins"/>
    <property type="match status" value="11"/>
</dbReference>
<evidence type="ECO:0000256" key="2">
    <source>
        <dbReference type="ARBA" id="ARBA00004496"/>
    </source>
</evidence>
<evidence type="ECO:0000256" key="5">
    <source>
        <dbReference type="ARBA" id="ARBA00023273"/>
    </source>
</evidence>
<feature type="compositionally biased region" description="Polar residues" evidence="6">
    <location>
        <begin position="45"/>
        <end position="57"/>
    </location>
</feature>
<feature type="compositionally biased region" description="Basic and acidic residues" evidence="6">
    <location>
        <begin position="24"/>
        <end position="44"/>
    </location>
</feature>
<dbReference type="GO" id="GO:1904158">
    <property type="term" value="P:axonemal central apparatus assembly"/>
    <property type="evidence" value="ECO:0007669"/>
    <property type="project" value="TreeGrafter"/>
</dbReference>
<keyword evidence="4" id="KW-0969">Cilium</keyword>
<reference evidence="9" key="2">
    <citation type="submission" date="2023-04" db="EMBL/GenBank/DDBJ databases">
        <authorList>
            <person name="Bu L."/>
            <person name="Lu L."/>
            <person name="Laidemitt M.R."/>
            <person name="Zhang S.M."/>
            <person name="Mutuku M."/>
            <person name="Mkoji G."/>
            <person name="Steinauer M."/>
            <person name="Loker E.S."/>
        </authorList>
    </citation>
    <scope>NUCLEOTIDE SEQUENCE</scope>
    <source>
        <strain evidence="9">KasaAsao</strain>
        <tissue evidence="9">Whole Snail</tissue>
    </source>
</reference>
<gene>
    <name evidence="9" type="ORF">Bpfe_029207</name>
</gene>
<feature type="compositionally biased region" description="Basic residues" evidence="6">
    <location>
        <begin position="447"/>
        <end position="459"/>
    </location>
</feature>
<feature type="compositionally biased region" description="Basic and acidic residues" evidence="6">
    <location>
        <begin position="1823"/>
        <end position="1834"/>
    </location>
</feature>
<dbReference type="Gene3D" id="3.40.50.300">
    <property type="entry name" value="P-loop containing nucleotide triphosphate hydrolases"/>
    <property type="match status" value="1"/>
</dbReference>
<feature type="non-terminal residue" evidence="9">
    <location>
        <position position="3314"/>
    </location>
</feature>
<feature type="compositionally biased region" description="Polar residues" evidence="6">
    <location>
        <begin position="1006"/>
        <end position="1016"/>
    </location>
</feature>
<feature type="region of interest" description="Disordered" evidence="6">
    <location>
        <begin position="1001"/>
        <end position="1026"/>
    </location>
</feature>
<evidence type="ECO:0000256" key="6">
    <source>
        <dbReference type="SAM" id="MobiDB-lite"/>
    </source>
</evidence>
<keyword evidence="5" id="KW-0966">Cell projection</keyword>
<feature type="region of interest" description="Disordered" evidence="6">
    <location>
        <begin position="24"/>
        <end position="57"/>
    </location>
</feature>
<feature type="region of interest" description="Disordered" evidence="6">
    <location>
        <begin position="218"/>
        <end position="272"/>
    </location>
</feature>
<proteinExistence type="predicted"/>
<accession>A0AAD8EW87</accession>
<evidence type="ECO:0000256" key="3">
    <source>
        <dbReference type="ARBA" id="ARBA00022490"/>
    </source>
</evidence>
<dbReference type="PANTHER" id="PTHR23053:SF0">
    <property type="entry name" value="HYDROCEPHALUS-INDUCING PROTEIN HOMOLOG"/>
    <property type="match status" value="1"/>
</dbReference>
<feature type="compositionally biased region" description="Basic and acidic residues" evidence="6">
    <location>
        <begin position="508"/>
        <end position="525"/>
    </location>
</feature>
<name>A0AAD8EW87_BIOPF</name>
<feature type="compositionally biased region" description="Basic and acidic residues" evidence="6">
    <location>
        <begin position="419"/>
        <end position="446"/>
    </location>
</feature>
<dbReference type="InterPro" id="IPR053879">
    <property type="entry name" value="HYDIN_VesB_CFA65-like_Ig"/>
</dbReference>
<dbReference type="InterPro" id="IPR033305">
    <property type="entry name" value="Hydin-like"/>
</dbReference>
<feature type="region of interest" description="Disordered" evidence="6">
    <location>
        <begin position="1817"/>
        <end position="1847"/>
    </location>
</feature>
<feature type="domain" description="HYDIN/VesB/CFA65-like Ig-like" evidence="8">
    <location>
        <begin position="2499"/>
        <end position="2595"/>
    </location>
</feature>
<evidence type="ECO:0000256" key="4">
    <source>
        <dbReference type="ARBA" id="ARBA00023069"/>
    </source>
</evidence>
<dbReference type="InterPro" id="IPR027417">
    <property type="entry name" value="P-loop_NTPase"/>
</dbReference>
<sequence length="3314" mass="369794">QLKKAEEEEKAIAMELARQETLRLEKEKREAAERENQNVDREAEAQSSTETQNIQPDMSVISNQPEISIATTQPEQEVKNEDIVEENVKRESSSTAGVGELEITPVSAAIARHLGIDLTPEGKAARNRRGIALIIHGAPLSGKTGTAVALAKHYEAALLTLDGIVCDAIANGNTPAGLRARELCLEAAKKKAEEMKESEIVEGDKKIGLSVEQVTAHTQGTGTAGTSMGSNRKTSTVVGEKNKEKQSMVSKNTVTSSGEAPGPSSPLPQTGPVARRLSISASIAGEEGLLSCILPDDILVDIIADRLQLNDCHRGVVFDGLETLFSQNYFTATNAILKALNNRRFIHFVTLKMDYNVLKEQEKKIQEEKALEERRREEKELIWLEEMDEDEYEALPADIRARIDQKRLVLKKERIKREQKEKAERERIEREAREEEEKRREEEMRARKGRKAQGGKKLAKSPALPVKAGSKIQEVPEKGEKTLDRPESHATVKSDPAEETKKKKKTKKEATEIVEESKDASKESDLLLMSRFKTFETYQKDIQDLLEFWDRTTLQPKRPVSPSDRSEDDHKEFSASGKKIKSKEKSDKEKKEQERLRLEKELAEKAAKEAAQAETEEKEENEENKKEEIGIPHILVDCAERKIATIQKVLEVIPSAVENNAVNVKQMEYITYENLLLESGKLPTKQEVMDGLGLGPQGPPIPPAAEFAVVPYPVKRKPPPMPEVGGKYTFMSSSPDDPNIGGEDKVKEPEQEELISATPEKSKEDQLKSKTSKAASDKGRSSVDRKRSGERKRISRRNSNVQISSPSDLANALSDAEGSSQLGAPVSNVEEKIPPKPLTIFRWIIPPGADVVLRLRFLSNDLGQFDQTLNFEIVGTRRRYQLFCRGVCAFPNISKEPRVVFVGRKKNYRSDEIVHKKYILKTETFEFGPLLVGKSRDKYREGKYPENMESITILNNSPLDADISFCFQHDSKVNVEDQVIVPPSNLEEKIIESKELESPSGKSILKVSSTPKNSLDTGEEETQLRTEPESLAESLLKISEEHLPVLNDAELNLKVSQLLQSDNKVFKKSFFTKTARGQIVPKPSPGHYEDALVCCIKENPEPVIFKVSCDGYRPELDLDKRIFHFDKVLLHRKDTKTIYLRNSTQLPVAWRLSGLENLGDDFTVAADSGIVEPLSEYPLHAYFRAMKAIQINKKMIRLEISDAENIMGVVHTEPIQVTAEAYDVALDMSFPKGTDGGLDFGVVKVNEEGRQTCTLKNKGKYEIAFNFLLESDAKNANIKSLFSVIPSSGKLNPQDRPTQVQVIFKTNREVNVKEMPILKCQVIEPSLGDQGEVIASIPVKVSVKAVFSKFTITPVQDINFGAMLLNSRKTKSFVIENKGEFDFKYTITKKEKDPNVHNKSISRPTVKGDKSIKLRDDNSTPSFKQKKIDSIRMDPSQSKLTLGMFTISPAFCIILPNGSQSINVECVGETPGKEVQEINLEISDRDPNYNKGGIPYKLVAETCIPGINVDDLGSIFEEHRICKNLTIWQHLNCGNQEAGGVYGEEEKKFIFNNVIVGRTAKARFKISNNNKVPCDVAFTLKPTNIKGSPKTSDVFDLEPSRIQIANHSFTYVTISFTPPSMQSYSAMFEASIEGLSPNQVKGKSLVFEVSGEGNLPRITIAKPTVRNKTGQPLLLFKRLLVGRSESLPFELFNDGTLPSKVNIDVLDSDQVFMLKPTKETRDLVGDISYENPEIRKKAHTASVVINPNERATFEVIYQPRDVRRSQASIKVTVIDNQYEDYIVQMVGEGYKDDITLDNIGSMADYVEPENELGNMAEEDVDEDSHGKLDSKQRSGESTYAGSISSQEMPKLDDNSVLAAKSNVMNFSDCYINESCTLNLTMTSHSTTDCVRFQWPDYPEFTFSPQIGHLHAGCTKDIAVAFTPKAAQSFSQVPIQCRVAKIIFDKPMEMICDWDDKVQVVKWVDNNPPATPTFPNENGSRSHVPENNLKPSKKKVVETEPEPQYTEIADSARDIELLVSGVADYTKCSCQVESIHFKSTPMFQTRVYSVVLNNEGKVALNYHWHVLMDSFTSSVQRSVTFMSNGDRPESRVDVVDIPYTPFFVEPEFGTIAAGKSASCVVKFAPLDANDYEGRLICSIPHMDKGSHGPVIGLKGRSLMPYCHFELEDSDYISRSRSNLDGTQSAPIDPNTRVIEFSVCGSGVKCHKEFGIINPTKEPFTFEWQCEDDTDARLPTSFRCLNPKGEIKSGRKFKVGFEFVSNDQDVVESFWKFSIPSRAITIPFMMVGYTREPNICLDRSHLNFKSLLIGREAKETVFLTNNEDSAFQFYFVENSCHSEGYSSHIKVEPMTGQIPPKSRHCNIPHKKSPLTLNVKAEGYQMNSILLCEDSTLNRIELSERGINQINFGEVDINENIIRHLFLLNTGKFNFDFVSEFGDKGTGAEALTLTPQKGGVMCGETVQLSLAFCPLKKVALKNCDLAIKVINGPTYNLSIIGQSVNPGLQFSFKSHNFGNCFIYKTGVDLPKQQIILKLINKDKKEVSVDCLSVPTSQLAFKFEACVIPPNKKKKVTFSFTPTQPIKYQETVVFEINGLTKQKIEFLGVGHEMKIEVADPAHKCVNLGAKMVGDNVRKFIPVVNNSPAPITFNLALTPTEPALQQKEVLSIAPKDQITLEANGGTTKVEVWFRPKARIPQFTEEVLMECAGMSQPLFVVKGSCLGMEINLDSDYLAFGTVYQRSSSTKKLVMTNSGDMNSKFRWDIKRFKPDFSISPVEGYITPGMEVVFDVEFHPQSVSGDVRYDKVKCFLDGGPHKAVTLTLTGSCTGIPPVKEVQSFQCVVRQTDTRQIMIPNKSNLVWNLKPVIDGEYWTGPVSFIVDPQQTKSYELTYRPLTMTSENKKHTGSIFFPLPDGSGLLFNLVGMAEPPKVLARIQRDVPCKTGYSELLPVFNWLKKTQRFRVKIEPVKPEKLEPGTTVKGVEYIDVPANGKKDYKLSFYAYKEGISTLKVTFINEQTQEYQFYEVTFKATKPGVISTIYLATPVRQSVPYTLTLDNPLSNQVTFSISCTVAEVMLPSQLVIPAASQGHLTLEYQPLKVGEVTGRLELNCADLGQYLYDMVLNAQPSGQEKPIYFRTWLGSSVTQVAKFLNFAKQKTDYSCKIDNPDFHVEKTIAAAPGSTGGTEVALDVVFEPSKLGEQRAQLTVTSPLGSDYVFPLFGTCISPKPQGPFTVKSGSNLSIVFRNIFSTTTPFTFQVDNPLFHMAKPGESIRPHKDHRIVVGFDGTNIKNPVVGKLIVSCARSAGGASNVQWIYYLKGVSN</sequence>
<feature type="region of interest" description="Disordered" evidence="6">
    <location>
        <begin position="1968"/>
        <end position="2001"/>
    </location>
</feature>
<feature type="compositionally biased region" description="Basic and acidic residues" evidence="6">
    <location>
        <begin position="583"/>
        <end position="608"/>
    </location>
</feature>
<evidence type="ECO:0000259" key="7">
    <source>
        <dbReference type="Pfam" id="PF17213"/>
    </source>
</evidence>
<feature type="compositionally biased region" description="Basic and acidic residues" evidence="6">
    <location>
        <begin position="564"/>
        <end position="573"/>
    </location>
</feature>
<feature type="compositionally biased region" description="Polar residues" evidence="6">
    <location>
        <begin position="227"/>
        <end position="237"/>
    </location>
</feature>
<dbReference type="InterPro" id="IPR033768">
    <property type="entry name" value="Hydin_ADK"/>
</dbReference>
<organism evidence="9 10">
    <name type="scientific">Biomphalaria pfeifferi</name>
    <name type="common">Bloodfluke planorb</name>
    <name type="synonym">Freshwater snail</name>
    <dbReference type="NCBI Taxonomy" id="112525"/>
    <lineage>
        <taxon>Eukaryota</taxon>
        <taxon>Metazoa</taxon>
        <taxon>Spiralia</taxon>
        <taxon>Lophotrochozoa</taxon>
        <taxon>Mollusca</taxon>
        <taxon>Gastropoda</taxon>
        <taxon>Heterobranchia</taxon>
        <taxon>Euthyneura</taxon>
        <taxon>Panpulmonata</taxon>
        <taxon>Hygrophila</taxon>
        <taxon>Lymnaeoidea</taxon>
        <taxon>Planorbidae</taxon>
        <taxon>Biomphalaria</taxon>
    </lineage>
</organism>
<dbReference type="GO" id="GO:0005930">
    <property type="term" value="C:axoneme"/>
    <property type="evidence" value="ECO:0007669"/>
    <property type="project" value="TreeGrafter"/>
</dbReference>
<feature type="compositionally biased region" description="Polar residues" evidence="6">
    <location>
        <begin position="247"/>
        <end position="258"/>
    </location>
</feature>
<evidence type="ECO:0000313" key="10">
    <source>
        <dbReference type="Proteomes" id="UP001233172"/>
    </source>
</evidence>
<dbReference type="Proteomes" id="UP001233172">
    <property type="component" value="Unassembled WGS sequence"/>
</dbReference>
<protein>
    <submittedName>
        <fullName evidence="9">Hydrocephalus-inducing protein</fullName>
    </submittedName>
</protein>
<dbReference type="GO" id="GO:0003341">
    <property type="term" value="P:cilium movement"/>
    <property type="evidence" value="ECO:0007669"/>
    <property type="project" value="TreeGrafter"/>
</dbReference>
<feature type="compositionally biased region" description="Polar residues" evidence="6">
    <location>
        <begin position="1835"/>
        <end position="1847"/>
    </location>
</feature>
<feature type="region of interest" description="Disordered" evidence="6">
    <location>
        <begin position="419"/>
        <end position="525"/>
    </location>
</feature>
<reference evidence="9" key="1">
    <citation type="journal article" date="2023" name="PLoS Negl. Trop. Dis.">
        <title>A genome sequence for Biomphalaria pfeifferi, the major vector snail for the human-infecting parasite Schistosoma mansoni.</title>
        <authorList>
            <person name="Bu L."/>
            <person name="Lu L."/>
            <person name="Laidemitt M.R."/>
            <person name="Zhang S.M."/>
            <person name="Mutuku M."/>
            <person name="Mkoji G."/>
            <person name="Steinauer M."/>
            <person name="Loker E.S."/>
        </authorList>
    </citation>
    <scope>NUCLEOTIDE SEQUENCE</scope>
    <source>
        <strain evidence="9">KasaAsao</strain>
    </source>
</reference>
<evidence type="ECO:0000313" key="9">
    <source>
        <dbReference type="EMBL" id="KAK0041406.1"/>
    </source>
</evidence>
<feature type="region of interest" description="Disordered" evidence="6">
    <location>
        <begin position="1394"/>
        <end position="1424"/>
    </location>
</feature>
<evidence type="ECO:0000259" key="8">
    <source>
        <dbReference type="Pfam" id="PF22544"/>
    </source>
</evidence>